<keyword evidence="3" id="KW-1185">Reference proteome</keyword>
<dbReference type="AlphaFoldDB" id="A0A1X7F126"/>
<gene>
    <name evidence="2" type="ORF">SAMN02982989_2118</name>
</gene>
<evidence type="ECO:0000313" key="2">
    <source>
        <dbReference type="EMBL" id="SMF43492.1"/>
    </source>
</evidence>
<dbReference type="RefSeq" id="WP_085422350.1">
    <property type="nucleotide sequence ID" value="NZ_FXAF01000006.1"/>
</dbReference>
<evidence type="ECO:0000259" key="1">
    <source>
        <dbReference type="Pfam" id="PF00535"/>
    </source>
</evidence>
<feature type="domain" description="Glycosyltransferase 2-like" evidence="1">
    <location>
        <begin position="7"/>
        <end position="168"/>
    </location>
</feature>
<keyword evidence="2" id="KW-0808">Transferase</keyword>
<dbReference type="SUPFAM" id="SSF53448">
    <property type="entry name" value="Nucleotide-diphospho-sugar transferases"/>
    <property type="match status" value="1"/>
</dbReference>
<dbReference type="Pfam" id="PF00535">
    <property type="entry name" value="Glycos_transf_2"/>
    <property type="match status" value="1"/>
</dbReference>
<accession>A0A1X7F126</accession>
<dbReference type="Proteomes" id="UP000192903">
    <property type="component" value="Unassembled WGS sequence"/>
</dbReference>
<dbReference type="InterPro" id="IPR001173">
    <property type="entry name" value="Glyco_trans_2-like"/>
</dbReference>
<dbReference type="InterPro" id="IPR029044">
    <property type="entry name" value="Nucleotide-diphossugar_trans"/>
</dbReference>
<name>A0A1X7F126_9HYPH</name>
<evidence type="ECO:0000313" key="3">
    <source>
        <dbReference type="Proteomes" id="UP000192903"/>
    </source>
</evidence>
<reference evidence="3" key="1">
    <citation type="submission" date="2017-04" db="EMBL/GenBank/DDBJ databases">
        <authorList>
            <person name="Varghese N."/>
            <person name="Submissions S."/>
        </authorList>
    </citation>
    <scope>NUCLEOTIDE SEQUENCE [LARGE SCALE GENOMIC DNA]</scope>
    <source>
        <strain evidence="3">B4P</strain>
    </source>
</reference>
<dbReference type="Gene3D" id="3.90.550.10">
    <property type="entry name" value="Spore Coat Polysaccharide Biosynthesis Protein SpsA, Chain A"/>
    <property type="match status" value="1"/>
</dbReference>
<dbReference type="CDD" id="cd00761">
    <property type="entry name" value="Glyco_tranf_GTA_type"/>
    <property type="match status" value="1"/>
</dbReference>
<dbReference type="STRING" id="464029.SAMN02982989_2118"/>
<dbReference type="EMBL" id="FXAF01000006">
    <property type="protein sequence ID" value="SMF43492.1"/>
    <property type="molecule type" value="Genomic_DNA"/>
</dbReference>
<dbReference type="PANTHER" id="PTHR22916">
    <property type="entry name" value="GLYCOSYLTRANSFERASE"/>
    <property type="match status" value="1"/>
</dbReference>
<dbReference type="OrthoDB" id="396512at2"/>
<dbReference type="GO" id="GO:0016758">
    <property type="term" value="F:hexosyltransferase activity"/>
    <property type="evidence" value="ECO:0007669"/>
    <property type="project" value="UniProtKB-ARBA"/>
</dbReference>
<sequence>MNPIKFSICIPTYNRAKYLHDCLERCVRDVKSDFPFEIVVSDNASTDDTTEVVQKFIGQGAPIRYFKGETNVGMIPNMNSAFRLARGEYLLYLADDDRLIGDEIDAIVHYMDENRNLTACYAPWHITDGVTDIDKGVFYELEKDTIYPKRSFAEVFNLMIQRHIFPEIGIYRNSAFRAAWVPREICHFCFPMLAHMLDQGDIAFRKKPFYRQVIRSAIGNRTQGGHHLAMTAWDTYRGGLEYFLYFGIKRGKIGTSLDDRHTQEYLCRQFTLERMAVAIRLLISQNKDYLKSYELYTRMEFGGRGDHAQLAAIRDGLPLAVALQTLAWQVNATAGVSRLIISGFADSSIIKERLLKVNFPSRVEIVDEPAEHAPELVEHAAVLVSSAEHRERFVTLGYLPNLVFSQEDLIQTVLL</sequence>
<organism evidence="2 3">
    <name type="scientific">Xaviernesmea oryzae</name>
    <dbReference type="NCBI Taxonomy" id="464029"/>
    <lineage>
        <taxon>Bacteria</taxon>
        <taxon>Pseudomonadati</taxon>
        <taxon>Pseudomonadota</taxon>
        <taxon>Alphaproteobacteria</taxon>
        <taxon>Hyphomicrobiales</taxon>
        <taxon>Rhizobiaceae</taxon>
        <taxon>Rhizobium/Agrobacterium group</taxon>
        <taxon>Xaviernesmea</taxon>
    </lineage>
</organism>
<protein>
    <submittedName>
        <fullName evidence="2">Glycosyl transferase family 2</fullName>
    </submittedName>
</protein>
<proteinExistence type="predicted"/>
<dbReference type="PANTHER" id="PTHR22916:SF3">
    <property type="entry name" value="UDP-GLCNAC:BETAGAL BETA-1,3-N-ACETYLGLUCOSAMINYLTRANSFERASE-LIKE PROTEIN 1"/>
    <property type="match status" value="1"/>
</dbReference>